<keyword evidence="1" id="KW-0472">Membrane</keyword>
<dbReference type="AlphaFoldDB" id="A0A6S4TUT0"/>
<protein>
    <recommendedName>
        <fullName evidence="4">YfiR family protein</fullName>
    </recommendedName>
</protein>
<evidence type="ECO:0000256" key="1">
    <source>
        <dbReference type="SAM" id="Phobius"/>
    </source>
</evidence>
<gene>
    <name evidence="2" type="ORF">WP2W18E01_24550</name>
</gene>
<dbReference type="EMBL" id="AP021927">
    <property type="protein sequence ID" value="BBQ30873.1"/>
    <property type="molecule type" value="Genomic_DNA"/>
</dbReference>
<accession>A0A6S4TUT0</accession>
<keyword evidence="1" id="KW-0812">Transmembrane</keyword>
<organism evidence="2 3">
    <name type="scientific">Aeromonas caviae</name>
    <name type="common">Aeromonas punctata</name>
    <dbReference type="NCBI Taxonomy" id="648"/>
    <lineage>
        <taxon>Bacteria</taxon>
        <taxon>Pseudomonadati</taxon>
        <taxon>Pseudomonadota</taxon>
        <taxon>Gammaproteobacteria</taxon>
        <taxon>Aeromonadales</taxon>
        <taxon>Aeromonadaceae</taxon>
        <taxon>Aeromonas</taxon>
    </lineage>
</organism>
<dbReference type="InterPro" id="IPR025293">
    <property type="entry name" value="YfiR/HmsC-like"/>
</dbReference>
<keyword evidence="1" id="KW-1133">Transmembrane helix</keyword>
<sequence length="204" mass="22842">MQALSSWASGDPGADLDTLAGTMQMFCYLRLLMWLAPLCCMLMLANQAMAATSAEARSDMVRQTVLDILSYTRWPSEPDRLRLCITAPTEYASSLLTIERQANGRPVEVHHYDMDDESLIQRCDVIYLGVLAPAQRLSLFERLRGHAILSISEQSRECIADAVFCLQAGEERVRFRVNLDALARSGVRVHPAVLKLARADEEVR</sequence>
<dbReference type="Proteomes" id="UP000515756">
    <property type="component" value="Chromosome"/>
</dbReference>
<reference evidence="2 3" key="1">
    <citation type="submission" date="2019-12" db="EMBL/GenBank/DDBJ databases">
        <title>complete genome sequences of Aeromonas caviae str. WP2-W18-ESBL-01 isolated from wastewater treatment plant effluent.</title>
        <authorList>
            <person name="Sekizuka T."/>
            <person name="Itokawa K."/>
            <person name="Yatsu K."/>
            <person name="Inamine Y."/>
            <person name="Kuroda M."/>
        </authorList>
    </citation>
    <scope>NUCLEOTIDE SEQUENCE [LARGE SCALE GENOMIC DNA]</scope>
    <source>
        <strain evidence="2 3">WP2-W18-ESBL-01</strain>
    </source>
</reference>
<dbReference type="Pfam" id="PF13689">
    <property type="entry name" value="DUF4154"/>
    <property type="match status" value="1"/>
</dbReference>
<proteinExistence type="predicted"/>
<feature type="transmembrane region" description="Helical" evidence="1">
    <location>
        <begin position="31"/>
        <end position="52"/>
    </location>
</feature>
<name>A0A6S4TUT0_AERCA</name>
<evidence type="ECO:0000313" key="3">
    <source>
        <dbReference type="Proteomes" id="UP000515756"/>
    </source>
</evidence>
<evidence type="ECO:0000313" key="2">
    <source>
        <dbReference type="EMBL" id="BBQ30873.1"/>
    </source>
</evidence>
<evidence type="ECO:0008006" key="4">
    <source>
        <dbReference type="Google" id="ProtNLM"/>
    </source>
</evidence>